<dbReference type="Proteomes" id="UP001157502">
    <property type="component" value="Chromosome 8"/>
</dbReference>
<evidence type="ECO:0000313" key="1">
    <source>
        <dbReference type="EMBL" id="KAJ8008144.1"/>
    </source>
</evidence>
<dbReference type="EMBL" id="CM055735">
    <property type="protein sequence ID" value="KAJ8008144.1"/>
    <property type="molecule type" value="Genomic_DNA"/>
</dbReference>
<name>A0ACC2GWK2_DALPE</name>
<accession>A0ACC2GWK2</accession>
<comment type="caution">
    <text evidence="1">The sequence shown here is derived from an EMBL/GenBank/DDBJ whole genome shotgun (WGS) entry which is preliminary data.</text>
</comment>
<proteinExistence type="predicted"/>
<evidence type="ECO:0000313" key="2">
    <source>
        <dbReference type="Proteomes" id="UP001157502"/>
    </source>
</evidence>
<keyword evidence="2" id="KW-1185">Reference proteome</keyword>
<reference evidence="1" key="1">
    <citation type="submission" date="2021-05" db="EMBL/GenBank/DDBJ databases">
        <authorList>
            <person name="Pan Q."/>
            <person name="Jouanno E."/>
            <person name="Zahm M."/>
            <person name="Klopp C."/>
            <person name="Cabau C."/>
            <person name="Louis A."/>
            <person name="Berthelot C."/>
            <person name="Parey E."/>
            <person name="Roest Crollius H."/>
            <person name="Montfort J."/>
            <person name="Robinson-Rechavi M."/>
            <person name="Bouchez O."/>
            <person name="Lampietro C."/>
            <person name="Lopez Roques C."/>
            <person name="Donnadieu C."/>
            <person name="Postlethwait J."/>
            <person name="Bobe J."/>
            <person name="Dillon D."/>
            <person name="Chandos A."/>
            <person name="von Hippel F."/>
            <person name="Guiguen Y."/>
        </authorList>
    </citation>
    <scope>NUCLEOTIDE SEQUENCE</scope>
    <source>
        <strain evidence="1">YG-Jan2019</strain>
    </source>
</reference>
<gene>
    <name evidence="1" type="ORF">DPEC_G00101720</name>
</gene>
<organism evidence="1 2">
    <name type="scientific">Dallia pectoralis</name>
    <name type="common">Alaska blackfish</name>
    <dbReference type="NCBI Taxonomy" id="75939"/>
    <lineage>
        <taxon>Eukaryota</taxon>
        <taxon>Metazoa</taxon>
        <taxon>Chordata</taxon>
        <taxon>Craniata</taxon>
        <taxon>Vertebrata</taxon>
        <taxon>Euteleostomi</taxon>
        <taxon>Actinopterygii</taxon>
        <taxon>Neopterygii</taxon>
        <taxon>Teleostei</taxon>
        <taxon>Protacanthopterygii</taxon>
        <taxon>Esociformes</taxon>
        <taxon>Umbridae</taxon>
        <taxon>Dallia</taxon>
    </lineage>
</organism>
<sequence length="97" mass="10891">MVPKTHRGTPSTLRVHTHCRPPHLLSPGSDIMRSRRGRLHIAVVWGYPPLWADALVELGWRTAFDRLKLSFSVRVHRAPQIGLISQSSGIPNELSPI</sequence>
<protein>
    <submittedName>
        <fullName evidence="1">Uncharacterized protein</fullName>
    </submittedName>
</protein>